<reference evidence="1 2" key="1">
    <citation type="submission" date="2019-03" db="EMBL/GenBank/DDBJ databases">
        <title>First draft genome of Liparis tanakae, snailfish: a comprehensive survey of snailfish specific genes.</title>
        <authorList>
            <person name="Kim W."/>
            <person name="Song I."/>
            <person name="Jeong J.-H."/>
            <person name="Kim D."/>
            <person name="Kim S."/>
            <person name="Ryu S."/>
            <person name="Song J.Y."/>
            <person name="Lee S.K."/>
        </authorList>
    </citation>
    <scope>NUCLEOTIDE SEQUENCE [LARGE SCALE GENOMIC DNA]</scope>
    <source>
        <tissue evidence="1">Muscle</tissue>
    </source>
</reference>
<organism evidence="1 2">
    <name type="scientific">Liparis tanakae</name>
    <name type="common">Tanaka's snailfish</name>
    <dbReference type="NCBI Taxonomy" id="230148"/>
    <lineage>
        <taxon>Eukaryota</taxon>
        <taxon>Metazoa</taxon>
        <taxon>Chordata</taxon>
        <taxon>Craniata</taxon>
        <taxon>Vertebrata</taxon>
        <taxon>Euteleostomi</taxon>
        <taxon>Actinopterygii</taxon>
        <taxon>Neopterygii</taxon>
        <taxon>Teleostei</taxon>
        <taxon>Neoteleostei</taxon>
        <taxon>Acanthomorphata</taxon>
        <taxon>Eupercaria</taxon>
        <taxon>Perciformes</taxon>
        <taxon>Cottioidei</taxon>
        <taxon>Cottales</taxon>
        <taxon>Liparidae</taxon>
        <taxon>Liparis</taxon>
    </lineage>
</organism>
<dbReference type="Proteomes" id="UP000314294">
    <property type="component" value="Unassembled WGS sequence"/>
</dbReference>
<comment type="caution">
    <text evidence="1">The sequence shown here is derived from an EMBL/GenBank/DDBJ whole genome shotgun (WGS) entry which is preliminary data.</text>
</comment>
<evidence type="ECO:0000313" key="2">
    <source>
        <dbReference type="Proteomes" id="UP000314294"/>
    </source>
</evidence>
<sequence length="110" mass="12919">MFKLFRAGSEKGRSCWLGPRPGDGRGDQRVPSDLVYETFGVSQFKVHDYRRVFFWSLVLGVQTPEDGRTGQREDARNFLGLDRRMRRLRGSRLKAQRARCVTQRWLEEAR</sequence>
<name>A0A4Z2H0T3_9TELE</name>
<dbReference type="EMBL" id="SRLO01000361">
    <property type="protein sequence ID" value="TNN59201.1"/>
    <property type="molecule type" value="Genomic_DNA"/>
</dbReference>
<gene>
    <name evidence="1" type="ORF">EYF80_030574</name>
</gene>
<keyword evidence="2" id="KW-1185">Reference proteome</keyword>
<evidence type="ECO:0000313" key="1">
    <source>
        <dbReference type="EMBL" id="TNN59201.1"/>
    </source>
</evidence>
<accession>A0A4Z2H0T3</accession>
<dbReference type="AlphaFoldDB" id="A0A4Z2H0T3"/>
<proteinExistence type="predicted"/>
<protein>
    <submittedName>
        <fullName evidence="1">Uncharacterized protein</fullName>
    </submittedName>
</protein>